<keyword evidence="2" id="KW-1185">Reference proteome</keyword>
<proteinExistence type="predicted"/>
<gene>
    <name evidence="1" type="ORF">Mallos_BL60035</name>
</gene>
<accession>A0A9E7E1Y5</accession>
<dbReference type="InterPro" id="IPR014859">
    <property type="entry name" value="Phage_TAC_4"/>
</dbReference>
<dbReference type="Proteomes" id="UP001056460">
    <property type="component" value="Segment"/>
</dbReference>
<dbReference type="Pfam" id="PF08748">
    <property type="entry name" value="Phage_TAC_4"/>
    <property type="match status" value="1"/>
</dbReference>
<name>A0A9E7E1Y5_9CAUD</name>
<evidence type="ECO:0000313" key="1">
    <source>
        <dbReference type="EMBL" id="URA07143.1"/>
    </source>
</evidence>
<dbReference type="EMBL" id="ON189047">
    <property type="protein sequence ID" value="URA07143.1"/>
    <property type="molecule type" value="Genomic_DNA"/>
</dbReference>
<evidence type="ECO:0000313" key="2">
    <source>
        <dbReference type="Proteomes" id="UP001056460"/>
    </source>
</evidence>
<organism evidence="1 2">
    <name type="scientific">Xanthomonas phage Mallos</name>
    <dbReference type="NCBI Taxonomy" id="2939131"/>
    <lineage>
        <taxon>Viruses</taxon>
        <taxon>Duplodnaviria</taxon>
        <taxon>Heunggongvirae</taxon>
        <taxon>Uroviricota</taxon>
        <taxon>Caudoviricetes</taxon>
        <taxon>Mesyanzhinovviridae</taxon>
        <taxon>Bradleyvirinae</taxon>
        <taxon>Mallosvirus</taxon>
        <taxon>Mallosvirus mallos</taxon>
    </lineage>
</organism>
<sequence length="148" mass="16586">MSTDKKESTAGGMELFHTRQFANEGIELPLYTPDGKRSEHWMRIRGVDSDEFRLAEAESKRDVMRIAQMENVRDRTTEVELSKLTLIAALVISWSFPQECTRENVVAFLKEAPQIADAIDTAASKRSLFFAARLSSLANTPSTSSDLT</sequence>
<protein>
    <submittedName>
        <fullName evidence="1">Tail assembly chaperone</fullName>
    </submittedName>
</protein>
<reference evidence="1" key="1">
    <citation type="journal article" date="2022" name="Viruses">
        <title>Isolation of novel Xanthomonas phages for the plant pathogens X. translucens and X. campestris.</title>
        <authorList>
            <person name="Erdrich S.H."/>
            <person name="Sharma V."/>
            <person name="Schurr U."/>
            <person name="Arsova B."/>
            <person name="Frunzke J."/>
        </authorList>
    </citation>
    <scope>NUCLEOTIDE SEQUENCE</scope>
</reference>